<dbReference type="SUPFAM" id="SSF109604">
    <property type="entry name" value="HD-domain/PDEase-like"/>
    <property type="match status" value="1"/>
</dbReference>
<feature type="domain" description="HD-GYP" evidence="1">
    <location>
        <begin position="171"/>
        <end position="367"/>
    </location>
</feature>
<dbReference type="InterPro" id="IPR006675">
    <property type="entry name" value="HDIG_dom"/>
</dbReference>
<dbReference type="eggNOG" id="COG2206">
    <property type="taxonomic scope" value="Bacteria"/>
</dbReference>
<dbReference type="Pfam" id="PF11871">
    <property type="entry name" value="DUF3391"/>
    <property type="match status" value="1"/>
</dbReference>
<dbReference type="SMART" id="SM00471">
    <property type="entry name" value="HDc"/>
    <property type="match status" value="1"/>
</dbReference>
<dbReference type="Pfam" id="PF13487">
    <property type="entry name" value="HD_5"/>
    <property type="match status" value="1"/>
</dbReference>
<protein>
    <recommendedName>
        <fullName evidence="1">HD-GYP domain-containing protein</fullName>
    </recommendedName>
</protein>
<proteinExistence type="predicted"/>
<organism evidence="2 3">
    <name type="scientific">Stutzerimonas stutzeri (strain A1501)</name>
    <name type="common">Pseudomonas stutzeri</name>
    <dbReference type="NCBI Taxonomy" id="379731"/>
    <lineage>
        <taxon>Bacteria</taxon>
        <taxon>Pseudomonadati</taxon>
        <taxon>Pseudomonadota</taxon>
        <taxon>Gammaproteobacteria</taxon>
        <taxon>Pseudomonadales</taxon>
        <taxon>Pseudomonadaceae</taxon>
        <taxon>Stutzerimonas</taxon>
    </lineage>
</organism>
<reference evidence="2 3" key="1">
    <citation type="journal article" date="2008" name="Proc. Natl. Acad. Sci. U.S.A.">
        <title>Nitrogen fixation island and rhizosphere competence traits in the genome of root-associated Pseudomonas stutzeri A1501.</title>
        <authorList>
            <person name="Yan Y."/>
            <person name="Yang J."/>
            <person name="Dou Y."/>
            <person name="Chen M."/>
            <person name="Ping S."/>
            <person name="Peng J."/>
            <person name="Lu W."/>
            <person name="Zhang W."/>
            <person name="Yao Z."/>
            <person name="Li H."/>
            <person name="Liu W."/>
            <person name="He S."/>
            <person name="Geng L."/>
            <person name="Zhang X."/>
            <person name="Yang F."/>
            <person name="Yu H."/>
            <person name="Zhan Y."/>
            <person name="Li D."/>
            <person name="Lin Z."/>
            <person name="Wang Y."/>
            <person name="Elmerich C."/>
            <person name="Lin M."/>
            <person name="Jin Q."/>
        </authorList>
    </citation>
    <scope>NUCLEOTIDE SEQUENCE [LARGE SCALE GENOMIC DNA]</scope>
    <source>
        <strain evidence="2 3">A1501</strain>
    </source>
</reference>
<dbReference type="Gene3D" id="1.10.3210.10">
    <property type="entry name" value="Hypothetical protein af1432"/>
    <property type="match status" value="1"/>
</dbReference>
<dbReference type="CDD" id="cd00077">
    <property type="entry name" value="HDc"/>
    <property type="match status" value="1"/>
</dbReference>
<sequence>MPSSVYCDELPPAQQGLLVRNGQPLQSRSVLLRKILVSQLRFGMYVHGLDGSWFDHSFWRSKFLLTDPADLQALRSSGVKALWIDTGKGVDVETATPPAAEAPQLVSDVMPITPRPAAQSAQQCSVQEEMQRAAQVLKRSKQQVTSLFNEARLGKAVDPQQCLPLVEQISASLARNGSALLSLARLKTKDEYTYMHSVAVCALMVALGRQLGLNEQEVQEAGFAGLLHDIGKMAMPLDVLNKPGKLSDDEYAVMRSHPERGHAILLGAGAALPEAVLDVCLHHHEKMDGTGYPHRLAGEQISRLARMGAICDVYDAITSNRPYKTAWDASGSLARMAQWQGHFDTQILHAFVRTVGIYPLGSLVRLQSGRLGVVIEHNAQQLTAPRLKLFYSTRARAAIVPVELDLSSPQCSDRIVGREDPAAWGFSNLDALWS</sequence>
<dbReference type="GO" id="GO:0008081">
    <property type="term" value="F:phosphoric diester hydrolase activity"/>
    <property type="evidence" value="ECO:0007669"/>
    <property type="project" value="UniProtKB-ARBA"/>
</dbReference>
<dbReference type="InterPro" id="IPR021812">
    <property type="entry name" value="DUF3391"/>
</dbReference>
<dbReference type="PANTHER" id="PTHR43155">
    <property type="entry name" value="CYCLIC DI-GMP PHOSPHODIESTERASE PA4108-RELATED"/>
    <property type="match status" value="1"/>
</dbReference>
<accession>A4VFV9</accession>
<dbReference type="PROSITE" id="PS51832">
    <property type="entry name" value="HD_GYP"/>
    <property type="match status" value="1"/>
</dbReference>
<dbReference type="KEGG" id="psa:PST_0152"/>
<dbReference type="Proteomes" id="UP000000233">
    <property type="component" value="Chromosome"/>
</dbReference>
<dbReference type="HOGENOM" id="CLU_000445_92_1_6"/>
<evidence type="ECO:0000313" key="2">
    <source>
        <dbReference type="EMBL" id="ABP77860.1"/>
    </source>
</evidence>
<keyword evidence="3" id="KW-1185">Reference proteome</keyword>
<dbReference type="InterPro" id="IPR003607">
    <property type="entry name" value="HD/PDEase_dom"/>
</dbReference>
<dbReference type="NCBIfam" id="TIGR00277">
    <property type="entry name" value="HDIG"/>
    <property type="match status" value="1"/>
</dbReference>
<dbReference type="AlphaFoldDB" id="A4VFV9"/>
<evidence type="ECO:0000259" key="1">
    <source>
        <dbReference type="PROSITE" id="PS51832"/>
    </source>
</evidence>
<name>A4VFV9_STUS1</name>
<gene>
    <name evidence="2" type="ordered locus">PST_0152</name>
</gene>
<dbReference type="InterPro" id="IPR037522">
    <property type="entry name" value="HD_GYP_dom"/>
</dbReference>
<evidence type="ECO:0000313" key="3">
    <source>
        <dbReference type="Proteomes" id="UP000000233"/>
    </source>
</evidence>
<dbReference type="EMBL" id="CP000304">
    <property type="protein sequence ID" value="ABP77860.1"/>
    <property type="molecule type" value="Genomic_DNA"/>
</dbReference>
<dbReference type="PANTHER" id="PTHR43155:SF2">
    <property type="entry name" value="CYCLIC DI-GMP PHOSPHODIESTERASE PA4108"/>
    <property type="match status" value="1"/>
</dbReference>